<evidence type="ECO:0000256" key="1">
    <source>
        <dbReference type="ARBA" id="ARBA00004123"/>
    </source>
</evidence>
<protein>
    <recommendedName>
        <fullName evidence="19">Proton-coupled zinc antiporter SLC30A9, mitochondrial</fullName>
    </recommendedName>
    <alternativeName>
        <fullName evidence="18">Solute carrier family 30 member 9</fullName>
    </alternativeName>
    <alternativeName>
        <fullName evidence="20">Zinc transporter 9</fullName>
    </alternativeName>
</protein>
<evidence type="ECO:0000256" key="7">
    <source>
        <dbReference type="ARBA" id="ARBA00022692"/>
    </source>
</evidence>
<keyword evidence="5" id="KW-0813">Transport</keyword>
<dbReference type="Gene3D" id="3.90.530.10">
    <property type="entry name" value="XPA C-terminal domain"/>
    <property type="match status" value="1"/>
</dbReference>
<evidence type="ECO:0000256" key="9">
    <source>
        <dbReference type="ARBA" id="ARBA00022833"/>
    </source>
</evidence>
<keyword evidence="10" id="KW-0864">Zinc transport</keyword>
<dbReference type="InterPro" id="IPR027469">
    <property type="entry name" value="Cation_efflux_TMD_sf"/>
</dbReference>
<keyword evidence="9" id="KW-0862">Zinc</keyword>
<keyword evidence="13" id="KW-0406">Ion transport</keyword>
<keyword evidence="17" id="KW-0539">Nucleus</keyword>
<keyword evidence="6" id="KW-0050">Antiport</keyword>
<feature type="transmembrane region" description="Helical" evidence="22">
    <location>
        <begin position="348"/>
        <end position="368"/>
    </location>
</feature>
<evidence type="ECO:0000256" key="21">
    <source>
        <dbReference type="ARBA" id="ARBA00048349"/>
    </source>
</evidence>
<evidence type="ECO:0000256" key="18">
    <source>
        <dbReference type="ARBA" id="ARBA00033405"/>
    </source>
</evidence>
<dbReference type="CDD" id="cd21078">
    <property type="entry name" value="NTD_ZNT9"/>
    <property type="match status" value="1"/>
</dbReference>
<evidence type="ECO:0000256" key="10">
    <source>
        <dbReference type="ARBA" id="ARBA00022906"/>
    </source>
</evidence>
<dbReference type="GO" id="GO:0031966">
    <property type="term" value="C:mitochondrial membrane"/>
    <property type="evidence" value="ECO:0007669"/>
    <property type="project" value="UniProtKB-SubCell"/>
</dbReference>
<dbReference type="NCBIfam" id="TIGR01297">
    <property type="entry name" value="CDF"/>
    <property type="match status" value="1"/>
</dbReference>
<comment type="similarity">
    <text evidence="4">Belongs to the cation diffusion facilitator (CDF) transporter (TC 2.A.4) family. SLC30A subfamily.</text>
</comment>
<keyword evidence="8" id="KW-0256">Endoplasmic reticulum</keyword>
<dbReference type="PANTHER" id="PTHR13414">
    <property type="entry name" value="HUEL-CATION TRANSPORTER"/>
    <property type="match status" value="1"/>
</dbReference>
<dbReference type="InterPro" id="IPR009061">
    <property type="entry name" value="DNA-bd_dom_put_sf"/>
</dbReference>
<keyword evidence="15 22" id="KW-0472">Membrane</keyword>
<evidence type="ECO:0000256" key="2">
    <source>
        <dbReference type="ARBA" id="ARBA00004225"/>
    </source>
</evidence>
<keyword evidence="11 22" id="KW-1133">Transmembrane helix</keyword>
<evidence type="ECO:0000256" key="8">
    <source>
        <dbReference type="ARBA" id="ARBA00022824"/>
    </source>
</evidence>
<keyword evidence="14" id="KW-0496">Mitochondrion</keyword>
<evidence type="ECO:0000259" key="23">
    <source>
        <dbReference type="Pfam" id="PF01545"/>
    </source>
</evidence>
<dbReference type="InterPro" id="IPR002524">
    <property type="entry name" value="Cation_efflux"/>
</dbReference>
<dbReference type="GO" id="GO:0006829">
    <property type="term" value="P:zinc ion transport"/>
    <property type="evidence" value="ECO:0007669"/>
    <property type="project" value="UniProtKB-KW"/>
</dbReference>
<comment type="catalytic activity">
    <reaction evidence="21">
        <text>Zn(2+)(in) + 2 H(+)(out) = Zn(2+)(out) + 2 H(+)(in)</text>
        <dbReference type="Rhea" id="RHEA:72627"/>
        <dbReference type="ChEBI" id="CHEBI:15378"/>
        <dbReference type="ChEBI" id="CHEBI:29105"/>
    </reaction>
</comment>
<evidence type="ECO:0000256" key="16">
    <source>
        <dbReference type="ARBA" id="ARBA00023163"/>
    </source>
</evidence>
<dbReference type="OrthoDB" id="435980at2759"/>
<dbReference type="SUPFAM" id="SSF161111">
    <property type="entry name" value="Cation efflux protein transmembrane domain-like"/>
    <property type="match status" value="1"/>
</dbReference>
<feature type="domain" description="Cation efflux protein transmembrane" evidence="23">
    <location>
        <begin position="190"/>
        <end position="400"/>
    </location>
</feature>
<keyword evidence="12" id="KW-0805">Transcription regulation</keyword>
<proteinExistence type="evidence at transcript level"/>
<dbReference type="InterPro" id="IPR040177">
    <property type="entry name" value="SLC30A9"/>
</dbReference>
<feature type="transmembrane region" description="Helical" evidence="22">
    <location>
        <begin position="292"/>
        <end position="314"/>
    </location>
</feature>
<evidence type="ECO:0000256" key="5">
    <source>
        <dbReference type="ARBA" id="ARBA00022448"/>
    </source>
</evidence>
<dbReference type="SUPFAM" id="SSF46955">
    <property type="entry name" value="Putative DNA-binding domain"/>
    <property type="match status" value="1"/>
</dbReference>
<dbReference type="GO" id="GO:0006882">
    <property type="term" value="P:intracellular zinc ion homeostasis"/>
    <property type="evidence" value="ECO:0007669"/>
    <property type="project" value="TreeGrafter"/>
</dbReference>
<organism evidence="24">
    <name type="scientific">Schmidtea mediterranea</name>
    <name type="common">Freshwater planarian flatworm</name>
    <dbReference type="NCBI Taxonomy" id="79327"/>
    <lineage>
        <taxon>Eukaryota</taxon>
        <taxon>Metazoa</taxon>
        <taxon>Spiralia</taxon>
        <taxon>Lophotrochozoa</taxon>
        <taxon>Platyhelminthes</taxon>
        <taxon>Rhabditophora</taxon>
        <taxon>Seriata</taxon>
        <taxon>Tricladida</taxon>
        <taxon>Continenticola</taxon>
        <taxon>Geoplanoidea</taxon>
        <taxon>Dugesiidae</taxon>
        <taxon>Schmidtea</taxon>
    </lineage>
</organism>
<accession>A0A0H3YJA5</accession>
<evidence type="ECO:0000256" key="20">
    <source>
        <dbReference type="ARBA" id="ARBA00034922"/>
    </source>
</evidence>
<evidence type="ECO:0000256" key="22">
    <source>
        <dbReference type="SAM" id="Phobius"/>
    </source>
</evidence>
<dbReference type="GO" id="GO:0008324">
    <property type="term" value="F:monoatomic cation transmembrane transporter activity"/>
    <property type="evidence" value="ECO:0007669"/>
    <property type="project" value="InterPro"/>
</dbReference>
<dbReference type="Pfam" id="PF01545">
    <property type="entry name" value="Cation_efflux"/>
    <property type="match status" value="1"/>
</dbReference>
<evidence type="ECO:0000256" key="6">
    <source>
        <dbReference type="ARBA" id="ARBA00022449"/>
    </source>
</evidence>
<dbReference type="GO" id="GO:0005634">
    <property type="term" value="C:nucleus"/>
    <property type="evidence" value="ECO:0007669"/>
    <property type="project" value="UniProtKB-SubCell"/>
</dbReference>
<keyword evidence="16" id="KW-0804">Transcription</keyword>
<keyword evidence="7 22" id="KW-0812">Transmembrane</keyword>
<feature type="transmembrane region" description="Helical" evidence="22">
    <location>
        <begin position="374"/>
        <end position="393"/>
    </location>
</feature>
<dbReference type="GO" id="GO:0005783">
    <property type="term" value="C:endoplasmic reticulum"/>
    <property type="evidence" value="ECO:0007669"/>
    <property type="project" value="UniProtKB-SubCell"/>
</dbReference>
<reference evidence="24" key="1">
    <citation type="journal article" date="2015" name="Elife">
        <title>Stem cells and fluid flow drive cyst formation in an invertebrate excretory organ.</title>
        <authorList>
            <person name="Thi-Kim Vu H."/>
            <person name="Rink J.C."/>
            <person name="McKinney S.A."/>
            <person name="McClain M."/>
            <person name="Lakshmanaperumal N."/>
            <person name="Alexander R."/>
            <person name="Sanchez Alvarado A."/>
        </authorList>
    </citation>
    <scope>NUCLEOTIDE SEQUENCE</scope>
</reference>
<evidence type="ECO:0000256" key="19">
    <source>
        <dbReference type="ARBA" id="ARBA00034845"/>
    </source>
</evidence>
<comment type="subcellular location">
    <subcellularLocation>
        <location evidence="3">Endoplasmic reticulum</location>
    </subcellularLocation>
    <subcellularLocation>
        <location evidence="2">Mitochondrion membrane</location>
        <topology evidence="2">Multi-pass membrane protein</topology>
    </subcellularLocation>
    <subcellularLocation>
        <location evidence="1">Nucleus</location>
    </subcellularLocation>
</comment>
<sequence>MVFNLSGVLFYGKVSRFIPLISRKTNINILINNFSKISPLVNSKQPPKDSDSKSDKVKGKVVAKIKSQFIYDDSVKSIKYITPIRAMKEYLLKSSDMENIPKYYSRSPYSSETRTLVYRRSDVENLAYDKHGGKESFEHIQSIASEIERKQRAELFSIKKFTRIFQSSETEDKKLNKTESLYHSGVAKVVITAIAINGTNFFAKGFAWWMTGSKSIFSETLHSLADTVNQIILAYGLHSSLQRPDENHPYGYTSMKNITSLISGVGIFCLGAGISFYHGIHGLLSVHELYSYQWGAIVMSASFLSESVTFGMALNHALKASRKDGYLLREYILEGIDPTINVVLLEDMAALAGVFVAGSAMGLSYIFQSSLPDIIGSLVVSAILTGVAGFIVWTNTETLLGRSIPNHQRDAIMKIFDKEKIIRGTYDIKATTMGGDYIKFKAEVDIDGRELTKRYLETVPLDKILKECQSIETKEELIHFLLNHGENVVQILGAEVNKIEDNIKKNFPSVKHIDIEIN</sequence>
<dbReference type="InterPro" id="IPR037129">
    <property type="entry name" value="XPA_sf"/>
</dbReference>
<evidence type="ECO:0000256" key="12">
    <source>
        <dbReference type="ARBA" id="ARBA00023015"/>
    </source>
</evidence>
<dbReference type="AlphaFoldDB" id="A0A0H3YJA5"/>
<evidence type="ECO:0000256" key="17">
    <source>
        <dbReference type="ARBA" id="ARBA00023242"/>
    </source>
</evidence>
<gene>
    <name evidence="24" type="primary">slc30a-1</name>
</gene>
<evidence type="ECO:0000313" key="24">
    <source>
        <dbReference type="EMBL" id="AKN21621.1"/>
    </source>
</evidence>
<evidence type="ECO:0000256" key="15">
    <source>
        <dbReference type="ARBA" id="ARBA00023136"/>
    </source>
</evidence>
<evidence type="ECO:0000256" key="3">
    <source>
        <dbReference type="ARBA" id="ARBA00004240"/>
    </source>
</evidence>
<evidence type="ECO:0000256" key="14">
    <source>
        <dbReference type="ARBA" id="ARBA00023128"/>
    </source>
</evidence>
<name>A0A0H3YJA5_SCHMD</name>
<evidence type="ECO:0000256" key="4">
    <source>
        <dbReference type="ARBA" id="ARBA00008873"/>
    </source>
</evidence>
<dbReference type="GO" id="GO:0015297">
    <property type="term" value="F:antiporter activity"/>
    <property type="evidence" value="ECO:0007669"/>
    <property type="project" value="UniProtKB-KW"/>
</dbReference>
<dbReference type="InterPro" id="IPR058533">
    <property type="entry name" value="Cation_efflux_TM"/>
</dbReference>
<dbReference type="Gene3D" id="1.20.1510.10">
    <property type="entry name" value="Cation efflux protein transmembrane domain"/>
    <property type="match status" value="1"/>
</dbReference>
<evidence type="ECO:0000256" key="13">
    <source>
        <dbReference type="ARBA" id="ARBA00023065"/>
    </source>
</evidence>
<evidence type="ECO:0000256" key="11">
    <source>
        <dbReference type="ARBA" id="ARBA00022989"/>
    </source>
</evidence>
<dbReference type="EMBL" id="KT163671">
    <property type="protein sequence ID" value="AKN21621.1"/>
    <property type="molecule type" value="mRNA"/>
</dbReference>
<dbReference type="PANTHER" id="PTHR13414:SF9">
    <property type="entry name" value="PROTON-COUPLED ZINC ANTIPORTER SLC30A9, MITOCHONDRIAL"/>
    <property type="match status" value="1"/>
</dbReference>
<feature type="transmembrane region" description="Helical" evidence="22">
    <location>
        <begin position="258"/>
        <end position="280"/>
    </location>
</feature>